<evidence type="ECO:0000313" key="1">
    <source>
        <dbReference type="EMBL" id="KKL79760.1"/>
    </source>
</evidence>
<sequence length="89" mass="10543">MKSQKRTYSLPFKICIIKELLKQTIERQNIYLRNPDSYDSGYWNWEQSERCALLTVLDILDDDISCIAKETINDAHTLMETLNIRNCEK</sequence>
<accession>A0A0F9HDM3</accession>
<dbReference type="EMBL" id="LAZR01023072">
    <property type="protein sequence ID" value="KKL79760.1"/>
    <property type="molecule type" value="Genomic_DNA"/>
</dbReference>
<comment type="caution">
    <text evidence="1">The sequence shown here is derived from an EMBL/GenBank/DDBJ whole genome shotgun (WGS) entry which is preliminary data.</text>
</comment>
<name>A0A0F9HDM3_9ZZZZ</name>
<organism evidence="1">
    <name type="scientific">marine sediment metagenome</name>
    <dbReference type="NCBI Taxonomy" id="412755"/>
    <lineage>
        <taxon>unclassified sequences</taxon>
        <taxon>metagenomes</taxon>
        <taxon>ecological metagenomes</taxon>
    </lineage>
</organism>
<gene>
    <name evidence="1" type="ORF">LCGC14_2011560</name>
</gene>
<protein>
    <submittedName>
        <fullName evidence="1">Uncharacterized protein</fullName>
    </submittedName>
</protein>
<dbReference type="AlphaFoldDB" id="A0A0F9HDM3"/>
<reference evidence="1" key="1">
    <citation type="journal article" date="2015" name="Nature">
        <title>Complex archaea that bridge the gap between prokaryotes and eukaryotes.</title>
        <authorList>
            <person name="Spang A."/>
            <person name="Saw J.H."/>
            <person name="Jorgensen S.L."/>
            <person name="Zaremba-Niedzwiedzka K."/>
            <person name="Martijn J."/>
            <person name="Lind A.E."/>
            <person name="van Eijk R."/>
            <person name="Schleper C."/>
            <person name="Guy L."/>
            <person name="Ettema T.J."/>
        </authorList>
    </citation>
    <scope>NUCLEOTIDE SEQUENCE</scope>
</reference>
<proteinExistence type="predicted"/>